<dbReference type="GO" id="GO:0020037">
    <property type="term" value="F:heme binding"/>
    <property type="evidence" value="ECO:0007669"/>
    <property type="project" value="InterPro"/>
</dbReference>
<dbReference type="Proteomes" id="UP000549882">
    <property type="component" value="Unassembled WGS sequence"/>
</dbReference>
<comment type="caution">
    <text evidence="6">The sequence shown here is derived from an EMBL/GenBank/DDBJ whole genome shotgun (WGS) entry which is preliminary data.</text>
</comment>
<sequence length="111" mass="12194">MTRSRTQTRSLQGAVVVALVLMLFEEGAAADLARGRNIALRWCSQCHIVASGQSTGSDSVPTFVEIGESEHFNQARLSRFLASPPHSRMPDLSLTRTEIADLVAYIKAQHR</sequence>
<evidence type="ECO:0000256" key="4">
    <source>
        <dbReference type="PROSITE-ProRule" id="PRU00433"/>
    </source>
</evidence>
<evidence type="ECO:0000256" key="2">
    <source>
        <dbReference type="ARBA" id="ARBA00022723"/>
    </source>
</evidence>
<dbReference type="RefSeq" id="WP_183940058.1">
    <property type="nucleotide sequence ID" value="NZ_JACHBI010000013.1"/>
</dbReference>
<keyword evidence="1 4" id="KW-0349">Heme</keyword>
<reference evidence="6 7" key="1">
    <citation type="submission" date="2020-08" db="EMBL/GenBank/DDBJ databases">
        <title>Genomic Encyclopedia of Type Strains, Phase IV (KMG-V): Genome sequencing to study the core and pangenomes of soil and plant-associated prokaryotes.</title>
        <authorList>
            <person name="Whitman W."/>
        </authorList>
    </citation>
    <scope>NUCLEOTIDE SEQUENCE [LARGE SCALE GENOMIC DNA]</scope>
    <source>
        <strain evidence="6 7">SEMIA 4064</strain>
    </source>
</reference>
<proteinExistence type="predicted"/>
<dbReference type="Gene3D" id="1.10.760.10">
    <property type="entry name" value="Cytochrome c-like domain"/>
    <property type="match status" value="1"/>
</dbReference>
<dbReference type="PROSITE" id="PS51007">
    <property type="entry name" value="CYTC"/>
    <property type="match status" value="1"/>
</dbReference>
<dbReference type="InterPro" id="IPR036909">
    <property type="entry name" value="Cyt_c-like_dom_sf"/>
</dbReference>
<dbReference type="GO" id="GO:0009055">
    <property type="term" value="F:electron transfer activity"/>
    <property type="evidence" value="ECO:0007669"/>
    <property type="project" value="InterPro"/>
</dbReference>
<name>A0A7W8XW65_9HYPH</name>
<evidence type="ECO:0000256" key="3">
    <source>
        <dbReference type="ARBA" id="ARBA00023004"/>
    </source>
</evidence>
<feature type="domain" description="Cytochrome c" evidence="5">
    <location>
        <begin position="30"/>
        <end position="110"/>
    </location>
</feature>
<evidence type="ECO:0000313" key="6">
    <source>
        <dbReference type="EMBL" id="MBB5576687.1"/>
    </source>
</evidence>
<accession>A0A7W8XW65</accession>
<dbReference type="SUPFAM" id="SSF46626">
    <property type="entry name" value="Cytochrome c"/>
    <property type="match status" value="1"/>
</dbReference>
<gene>
    <name evidence="6" type="ORF">GGD50_005332</name>
</gene>
<protein>
    <submittedName>
        <fullName evidence="6">Mono/diheme cytochrome c family protein</fullName>
    </submittedName>
</protein>
<keyword evidence="7" id="KW-1185">Reference proteome</keyword>
<keyword evidence="2 4" id="KW-0479">Metal-binding</keyword>
<dbReference type="AlphaFoldDB" id="A0A7W8XW65"/>
<evidence type="ECO:0000256" key="1">
    <source>
        <dbReference type="ARBA" id="ARBA00022617"/>
    </source>
</evidence>
<evidence type="ECO:0000313" key="7">
    <source>
        <dbReference type="Proteomes" id="UP000549882"/>
    </source>
</evidence>
<organism evidence="6 7">
    <name type="scientific">Rhizobium paranaense</name>
    <dbReference type="NCBI Taxonomy" id="1650438"/>
    <lineage>
        <taxon>Bacteria</taxon>
        <taxon>Pseudomonadati</taxon>
        <taxon>Pseudomonadota</taxon>
        <taxon>Alphaproteobacteria</taxon>
        <taxon>Hyphomicrobiales</taxon>
        <taxon>Rhizobiaceae</taxon>
        <taxon>Rhizobium/Agrobacterium group</taxon>
        <taxon>Rhizobium</taxon>
    </lineage>
</organism>
<evidence type="ECO:0000259" key="5">
    <source>
        <dbReference type="PROSITE" id="PS51007"/>
    </source>
</evidence>
<keyword evidence="3 4" id="KW-0408">Iron</keyword>
<dbReference type="EMBL" id="JACHBI010000013">
    <property type="protein sequence ID" value="MBB5576687.1"/>
    <property type="molecule type" value="Genomic_DNA"/>
</dbReference>
<dbReference type="GO" id="GO:0046872">
    <property type="term" value="F:metal ion binding"/>
    <property type="evidence" value="ECO:0007669"/>
    <property type="project" value="UniProtKB-KW"/>
</dbReference>
<dbReference type="InterPro" id="IPR009056">
    <property type="entry name" value="Cyt_c-like_dom"/>
</dbReference>